<evidence type="ECO:0000313" key="2">
    <source>
        <dbReference type="EMBL" id="BBO72821.1"/>
    </source>
</evidence>
<dbReference type="NCBIfam" id="TIGR04411">
    <property type="entry name" value="T2SS_GspN_Lepto"/>
    <property type="match status" value="1"/>
</dbReference>
<dbReference type="InterPro" id="IPR030925">
    <property type="entry name" value="T2SS_GspN_Lepto"/>
</dbReference>
<proteinExistence type="predicted"/>
<evidence type="ECO:0000313" key="3">
    <source>
        <dbReference type="Proteomes" id="UP000427769"/>
    </source>
</evidence>
<keyword evidence="3" id="KW-1185">Reference proteome</keyword>
<gene>
    <name evidence="2" type="ORF">DSCW_02380</name>
</gene>
<protein>
    <recommendedName>
        <fullName evidence="4">Type II secretion system protein GspN</fullName>
    </recommendedName>
</protein>
<reference evidence="2 3" key="1">
    <citation type="submission" date="2019-11" db="EMBL/GenBank/DDBJ databases">
        <title>Comparative genomics of hydrocarbon-degrading Desulfosarcina strains.</title>
        <authorList>
            <person name="Watanabe M."/>
            <person name="Kojima H."/>
            <person name="Fukui M."/>
        </authorList>
    </citation>
    <scope>NUCLEOTIDE SEQUENCE [LARGE SCALE GENOMIC DNA]</scope>
    <source>
        <strain evidence="2 3">PP31</strain>
    </source>
</reference>
<evidence type="ECO:0008006" key="4">
    <source>
        <dbReference type="Google" id="ProtNLM"/>
    </source>
</evidence>
<feature type="transmembrane region" description="Helical" evidence="1">
    <location>
        <begin position="7"/>
        <end position="28"/>
    </location>
</feature>
<keyword evidence="1" id="KW-0472">Membrane</keyword>
<dbReference type="KEGG" id="dwd:DSCW_02380"/>
<keyword evidence="1" id="KW-0812">Transmembrane</keyword>
<name>A0A5K7Z066_9BACT</name>
<dbReference type="Proteomes" id="UP000427769">
    <property type="component" value="Chromosome"/>
</dbReference>
<keyword evidence="1" id="KW-1133">Transmembrane helix</keyword>
<organism evidence="2 3">
    <name type="scientific">Desulfosarcina widdelii</name>
    <dbReference type="NCBI Taxonomy" id="947919"/>
    <lineage>
        <taxon>Bacteria</taxon>
        <taxon>Pseudomonadati</taxon>
        <taxon>Thermodesulfobacteriota</taxon>
        <taxon>Desulfobacteria</taxon>
        <taxon>Desulfobacterales</taxon>
        <taxon>Desulfosarcinaceae</taxon>
        <taxon>Desulfosarcina</taxon>
    </lineage>
</organism>
<accession>A0A5K7Z066</accession>
<sequence>MVSAKTIFAYILYALLATAFFMVLLFPGQAVTAYMNRRLAAIDPLLSMEAASVRPALPPGIKMTGVDVRHDRLHLAHCENARMSTELGSIFKAEKRIRFQARLADGEIDGRAVLGANGPVEISRAEADLDRIRLDRLDAVKAIDRFGLSGVLKGHLTHDSGGTPAAVTNGKLTVDGLRISLKKPFYGISEIVVVQADTEFSIKGENLRIKALTFGGPMVEGKIDGSIQLRTPFGKSRLNLSGNAKPQPELFARLQEIIPEGFVNPRTLGTRGLSFRLRGSVDDPKVSTR</sequence>
<dbReference type="AlphaFoldDB" id="A0A5K7Z066"/>
<dbReference type="EMBL" id="AP021875">
    <property type="protein sequence ID" value="BBO72821.1"/>
    <property type="molecule type" value="Genomic_DNA"/>
</dbReference>
<dbReference type="RefSeq" id="WP_155301992.1">
    <property type="nucleotide sequence ID" value="NZ_AP021875.1"/>
</dbReference>
<dbReference type="OrthoDB" id="5418040at2"/>
<evidence type="ECO:0000256" key="1">
    <source>
        <dbReference type="SAM" id="Phobius"/>
    </source>
</evidence>